<evidence type="ECO:0000313" key="3">
    <source>
        <dbReference type="Proteomes" id="UP001149090"/>
    </source>
</evidence>
<comment type="similarity">
    <text evidence="1">Belongs to the actin family.</text>
</comment>
<dbReference type="PRINTS" id="PR00190">
    <property type="entry name" value="ACTIN"/>
</dbReference>
<dbReference type="PANTHER" id="PTHR11937">
    <property type="entry name" value="ACTIN"/>
    <property type="match status" value="1"/>
</dbReference>
<protein>
    <submittedName>
        <fullName evidence="2">Actin-10-related</fullName>
    </submittedName>
</protein>
<proteinExistence type="inferred from homology"/>
<dbReference type="InterPro" id="IPR043129">
    <property type="entry name" value="ATPase_NBD"/>
</dbReference>
<dbReference type="Proteomes" id="UP001149090">
    <property type="component" value="Unassembled WGS sequence"/>
</dbReference>
<accession>A0A9Q0R6E4</accession>
<dbReference type="FunFam" id="3.90.640.10:FF:000047">
    <property type="entry name" value="Actin, alpha skeletal muscle"/>
    <property type="match status" value="1"/>
</dbReference>
<sequence length="374" mass="43061">MQEDTESIVIDNGSGIIKTGFGGEEAPKSIFSTIIGTPKHEEIIKEKQKKKIYIGEEAQKERGFLSLEYPIENGIVKNWENMEKIWNQIFEKELKIKPEEYSVLINEPPLNPKGNREKMMEIMFEKFNVRKFYVSNSGNLTAISSGKNAAINVEMGDGVFSTVPVFGDYTLTHAIKRINFGGRDLTDYLTRILTENDYYFETSGEKEFVREIKEELCYVALDFEKEMQIANESNDIEKTYDLPDGNSINIGNQRFRCPEVLFNREYFSRTKSITQIIFDSIMDCDSSLRKTFFENIVLSGGNSMFPGMKERIQKEISLLAPQNVNVNVIALPERKFLNWIGGSILVSLDDFKNNWISKKEFDEFGHLIVHKKCF</sequence>
<name>A0A9Q0R6E4_ANAIG</name>
<dbReference type="Gene3D" id="3.30.420.40">
    <property type="match status" value="2"/>
</dbReference>
<dbReference type="SUPFAM" id="SSF53067">
    <property type="entry name" value="Actin-like ATPase domain"/>
    <property type="match status" value="2"/>
</dbReference>
<evidence type="ECO:0000256" key="1">
    <source>
        <dbReference type="RuleBase" id="RU000487"/>
    </source>
</evidence>
<dbReference type="InterPro" id="IPR004000">
    <property type="entry name" value="Actin"/>
</dbReference>
<dbReference type="AlphaFoldDB" id="A0A9Q0R6E4"/>
<comment type="caution">
    <text evidence="2">The sequence shown here is derived from an EMBL/GenBank/DDBJ whole genome shotgun (WGS) entry which is preliminary data.</text>
</comment>
<gene>
    <name evidence="2" type="ORF">M0811_12537</name>
</gene>
<dbReference type="FunFam" id="3.30.420.40:FF:000050">
    <property type="entry name" value="Actin, alpha skeletal muscle"/>
    <property type="match status" value="1"/>
</dbReference>
<reference evidence="2" key="1">
    <citation type="submission" date="2022-10" db="EMBL/GenBank/DDBJ databases">
        <title>Novel sulphate-reducing endosymbionts in the free-living metamonad Anaeramoeba.</title>
        <authorList>
            <person name="Jerlstrom-Hultqvist J."/>
            <person name="Cepicka I."/>
            <person name="Gallot-Lavallee L."/>
            <person name="Salas-Leiva D."/>
            <person name="Curtis B.A."/>
            <person name="Zahonova K."/>
            <person name="Pipaliya S."/>
            <person name="Dacks J."/>
            <person name="Roger A.J."/>
        </authorList>
    </citation>
    <scope>NUCLEOTIDE SEQUENCE</scope>
    <source>
        <strain evidence="2">BMAN</strain>
    </source>
</reference>
<dbReference type="Gene3D" id="3.90.640.10">
    <property type="entry name" value="Actin, Chain A, domain 4"/>
    <property type="match status" value="1"/>
</dbReference>
<evidence type="ECO:0000313" key="2">
    <source>
        <dbReference type="EMBL" id="KAJ5068201.1"/>
    </source>
</evidence>
<dbReference type="Pfam" id="PF00022">
    <property type="entry name" value="Actin"/>
    <property type="match status" value="1"/>
</dbReference>
<dbReference type="EMBL" id="JAPDFW010000119">
    <property type="protein sequence ID" value="KAJ5068201.1"/>
    <property type="molecule type" value="Genomic_DNA"/>
</dbReference>
<keyword evidence="3" id="KW-1185">Reference proteome</keyword>
<organism evidence="2 3">
    <name type="scientific">Anaeramoeba ignava</name>
    <name type="common">Anaerobic marine amoeba</name>
    <dbReference type="NCBI Taxonomy" id="1746090"/>
    <lineage>
        <taxon>Eukaryota</taxon>
        <taxon>Metamonada</taxon>
        <taxon>Anaeramoebidae</taxon>
        <taxon>Anaeramoeba</taxon>
    </lineage>
</organism>
<dbReference type="OMA" id="HRFRCTE"/>
<dbReference type="SMART" id="SM00268">
    <property type="entry name" value="ACTIN"/>
    <property type="match status" value="1"/>
</dbReference>